<dbReference type="AlphaFoldDB" id="A0A0B1RW89"/>
<dbReference type="PANTHER" id="PTHR12959">
    <property type="entry name" value="GPI TRANSAMIDASE COMPONENT PIG-T-RELATED"/>
    <property type="match status" value="1"/>
</dbReference>
<gene>
    <name evidence="1" type="ORF">OESDEN_23436</name>
</gene>
<reference evidence="1 2" key="1">
    <citation type="submission" date="2014-03" db="EMBL/GenBank/DDBJ databases">
        <title>Draft genome of the hookworm Oesophagostomum dentatum.</title>
        <authorList>
            <person name="Mitreva M."/>
        </authorList>
    </citation>
    <scope>NUCLEOTIDE SEQUENCE [LARGE SCALE GENOMIC DNA]</scope>
    <source>
        <strain evidence="1 2">OD-Hann</strain>
    </source>
</reference>
<accession>A0A0B1RW89</accession>
<name>A0A0B1RW89_OESDE</name>
<dbReference type="InterPro" id="IPR007245">
    <property type="entry name" value="PIG-T"/>
</dbReference>
<proteinExistence type="predicted"/>
<protein>
    <submittedName>
        <fullName evidence="1">Uncharacterized protein</fullName>
    </submittedName>
</protein>
<dbReference type="Proteomes" id="UP000053660">
    <property type="component" value="Unassembled WGS sequence"/>
</dbReference>
<dbReference type="PANTHER" id="PTHR12959:SF11">
    <property type="entry name" value="GPI TRANSAMIDASE COMPONENT PIG-T"/>
    <property type="match status" value="1"/>
</dbReference>
<dbReference type="GO" id="GO:0016255">
    <property type="term" value="P:attachment of GPI anchor to protein"/>
    <property type="evidence" value="ECO:0007669"/>
    <property type="project" value="InterPro"/>
</dbReference>
<dbReference type="OrthoDB" id="331263at2759"/>
<dbReference type="GO" id="GO:0042765">
    <property type="term" value="C:GPI-anchor transamidase complex"/>
    <property type="evidence" value="ECO:0007669"/>
    <property type="project" value="InterPro"/>
</dbReference>
<dbReference type="EMBL" id="KN611253">
    <property type="protein sequence ID" value="KHJ76944.1"/>
    <property type="molecule type" value="Genomic_DNA"/>
</dbReference>
<keyword evidence="2" id="KW-1185">Reference proteome</keyword>
<organism evidence="1 2">
    <name type="scientific">Oesophagostomum dentatum</name>
    <name type="common">Nodular worm</name>
    <dbReference type="NCBI Taxonomy" id="61180"/>
    <lineage>
        <taxon>Eukaryota</taxon>
        <taxon>Metazoa</taxon>
        <taxon>Ecdysozoa</taxon>
        <taxon>Nematoda</taxon>
        <taxon>Chromadorea</taxon>
        <taxon>Rhabditida</taxon>
        <taxon>Rhabditina</taxon>
        <taxon>Rhabditomorpha</taxon>
        <taxon>Strongyloidea</taxon>
        <taxon>Strongylidae</taxon>
        <taxon>Oesophagostomum</taxon>
    </lineage>
</organism>
<sequence length="65" mass="7628">MHLRYSAQGRETVCTENLTPWKKLLPCKQNGLVTLFNPIKIYENVYHSIGFRVHPLCEVSRPLRM</sequence>
<evidence type="ECO:0000313" key="2">
    <source>
        <dbReference type="Proteomes" id="UP000053660"/>
    </source>
</evidence>
<evidence type="ECO:0000313" key="1">
    <source>
        <dbReference type="EMBL" id="KHJ76944.1"/>
    </source>
</evidence>
<dbReference type="Pfam" id="PF04113">
    <property type="entry name" value="Gpi16"/>
    <property type="match status" value="1"/>
</dbReference>